<proteinExistence type="inferred from homology"/>
<keyword evidence="6" id="KW-0969">Cilium</keyword>
<accession>A0A964T2B6</accession>
<reference evidence="6" key="1">
    <citation type="submission" date="2019-03" db="EMBL/GenBank/DDBJ databases">
        <title>Afifella sp. nov., isolated from activated sludge.</title>
        <authorList>
            <person name="Li Q."/>
            <person name="Liu Y."/>
        </authorList>
    </citation>
    <scope>NUCLEOTIDE SEQUENCE</scope>
    <source>
        <strain evidence="6">L72</strain>
    </source>
</reference>
<sequence>MEVTSSTSAATAASSASSSSASSASSLDYDAFLKLLIAQMQNQDPTNPMDSSEYVAQFASFATVEQGIATNAKLDALLTSSSLAQADGVIGRTATSADGTVSGTVTALRMTSGAPVAVLDTGDELVLDAGVTIS</sequence>
<comment type="caution">
    <text evidence="6">The sequence shown here is derived from an EMBL/GenBank/DDBJ whole genome shotgun (WGS) entry which is preliminary data.</text>
</comment>
<comment type="function">
    <text evidence="4">Required for flagellar hook formation. May act as a scaffolding protein.</text>
</comment>
<keyword evidence="6" id="KW-0966">Cell projection</keyword>
<dbReference type="InterPro" id="IPR005648">
    <property type="entry name" value="FlgD"/>
</dbReference>
<evidence type="ECO:0000256" key="1">
    <source>
        <dbReference type="ARBA" id="ARBA00010577"/>
    </source>
</evidence>
<dbReference type="Proteomes" id="UP000773614">
    <property type="component" value="Unassembled WGS sequence"/>
</dbReference>
<dbReference type="GO" id="GO:0044781">
    <property type="term" value="P:bacterial-type flagellum organization"/>
    <property type="evidence" value="ECO:0007669"/>
    <property type="project" value="UniProtKB-KW"/>
</dbReference>
<dbReference type="OrthoDB" id="9785233at2"/>
<protein>
    <recommendedName>
        <fullName evidence="2">Basal-body rod modification protein FlgD</fullName>
    </recommendedName>
</protein>
<evidence type="ECO:0000256" key="3">
    <source>
        <dbReference type="ARBA" id="ARBA00022795"/>
    </source>
</evidence>
<dbReference type="EMBL" id="SPKJ01000008">
    <property type="protein sequence ID" value="MYZ46960.1"/>
    <property type="molecule type" value="Genomic_DNA"/>
</dbReference>
<keyword evidence="3" id="KW-1005">Bacterial flagellum biogenesis</keyword>
<gene>
    <name evidence="6" type="primary">flgD</name>
    <name evidence="6" type="ORF">E4O86_04450</name>
</gene>
<organism evidence="6 7">
    <name type="scientific">Propylenella binzhouense</name>
    <dbReference type="NCBI Taxonomy" id="2555902"/>
    <lineage>
        <taxon>Bacteria</taxon>
        <taxon>Pseudomonadati</taxon>
        <taxon>Pseudomonadota</taxon>
        <taxon>Alphaproteobacteria</taxon>
        <taxon>Hyphomicrobiales</taxon>
        <taxon>Propylenellaceae</taxon>
        <taxon>Propylenella</taxon>
    </lineage>
</organism>
<dbReference type="RefSeq" id="WP_161139306.1">
    <property type="nucleotide sequence ID" value="NZ_SPKJ01000008.1"/>
</dbReference>
<dbReference type="Pfam" id="PF03963">
    <property type="entry name" value="FlgD"/>
    <property type="match status" value="1"/>
</dbReference>
<evidence type="ECO:0000313" key="6">
    <source>
        <dbReference type="EMBL" id="MYZ46960.1"/>
    </source>
</evidence>
<name>A0A964T2B6_9HYPH</name>
<evidence type="ECO:0000256" key="4">
    <source>
        <dbReference type="ARBA" id="ARBA00024746"/>
    </source>
</evidence>
<keyword evidence="7" id="KW-1185">Reference proteome</keyword>
<keyword evidence="6" id="KW-0282">Flagellum</keyword>
<dbReference type="AlphaFoldDB" id="A0A964T2B6"/>
<dbReference type="NCBIfam" id="NF004670">
    <property type="entry name" value="PRK06009.1"/>
    <property type="match status" value="1"/>
</dbReference>
<evidence type="ECO:0000256" key="2">
    <source>
        <dbReference type="ARBA" id="ARBA00016013"/>
    </source>
</evidence>
<evidence type="ECO:0000313" key="7">
    <source>
        <dbReference type="Proteomes" id="UP000773614"/>
    </source>
</evidence>
<feature type="region of interest" description="Disordered" evidence="5">
    <location>
        <begin position="1"/>
        <end position="23"/>
    </location>
</feature>
<comment type="similarity">
    <text evidence="1">Belongs to the FlgD family.</text>
</comment>
<evidence type="ECO:0000256" key="5">
    <source>
        <dbReference type="SAM" id="MobiDB-lite"/>
    </source>
</evidence>